<feature type="transmembrane region" description="Helical" evidence="6">
    <location>
        <begin position="275"/>
        <end position="294"/>
    </location>
</feature>
<keyword evidence="3 6" id="KW-0812">Transmembrane</keyword>
<reference evidence="7 8" key="1">
    <citation type="submission" date="2018-10" db="EMBL/GenBank/DDBJ databases">
        <authorList>
            <person name="Jung H.S."/>
            <person name="Jeon C.O."/>
        </authorList>
    </citation>
    <scope>NUCLEOTIDE SEQUENCE [LARGE SCALE GENOMIC DNA]</scope>
    <source>
        <strain evidence="7 8">MA-7-27</strain>
    </source>
</reference>
<gene>
    <name evidence="7" type="ORF">D9R08_09410</name>
</gene>
<feature type="transmembrane region" description="Helical" evidence="6">
    <location>
        <begin position="128"/>
        <end position="154"/>
    </location>
</feature>
<keyword evidence="8" id="KW-1185">Reference proteome</keyword>
<dbReference type="AlphaFoldDB" id="A0A3L9Y4Q7"/>
<keyword evidence="2" id="KW-1003">Cell membrane</keyword>
<feature type="transmembrane region" description="Helical" evidence="6">
    <location>
        <begin position="218"/>
        <end position="237"/>
    </location>
</feature>
<sequence length="322" mass="33101">MTRAAPGVRGPGLARLIRDLLPYAGLLGVIVFFALSSEYFLNLRNFERLVTDSATLMLVAFGMTMVILLGEIDLSVGAVVSLLAVILAQIMEAGAGWPLAVAAVLALGILIGALNGALTVLGDIPSFIVTLGVMAIATGLAYVFTGAISIAIMSEPFLVLFYDARALGLPVPLLIVAVTFIACLAFLDRTVAGRELFAVGANADAARLSGVPVRRRKIMVFAIMGGLVAMAAVLSAARLGSGAPASVPALTLDAIAAVIIGGASLFGGRASLLRTLMGAALIAVLNNGMVLMNVNIDLQYVVKGMIILLAVVLERLASGARS</sequence>
<dbReference type="InterPro" id="IPR001851">
    <property type="entry name" value="ABC_transp_permease"/>
</dbReference>
<dbReference type="OrthoDB" id="192433at2"/>
<dbReference type="Pfam" id="PF02653">
    <property type="entry name" value="BPD_transp_2"/>
    <property type="match status" value="1"/>
</dbReference>
<name>A0A3L9Y4Q7_9RHOB</name>
<dbReference type="PANTHER" id="PTHR32196">
    <property type="entry name" value="ABC TRANSPORTER PERMEASE PROTEIN YPHD-RELATED-RELATED"/>
    <property type="match status" value="1"/>
</dbReference>
<protein>
    <submittedName>
        <fullName evidence="7">ABC transporter permease</fullName>
    </submittedName>
</protein>
<keyword evidence="4 6" id="KW-1133">Transmembrane helix</keyword>
<evidence type="ECO:0000256" key="1">
    <source>
        <dbReference type="ARBA" id="ARBA00004651"/>
    </source>
</evidence>
<proteinExistence type="predicted"/>
<comment type="subcellular location">
    <subcellularLocation>
        <location evidence="1">Cell membrane</location>
        <topology evidence="1">Multi-pass membrane protein</topology>
    </subcellularLocation>
</comment>
<accession>A0A3L9Y4Q7</accession>
<dbReference type="Proteomes" id="UP000281343">
    <property type="component" value="Unassembled WGS sequence"/>
</dbReference>
<feature type="transmembrane region" description="Helical" evidence="6">
    <location>
        <begin position="249"/>
        <end position="268"/>
    </location>
</feature>
<feature type="transmembrane region" description="Helical" evidence="6">
    <location>
        <begin position="20"/>
        <end position="41"/>
    </location>
</feature>
<feature type="transmembrane region" description="Helical" evidence="6">
    <location>
        <begin position="53"/>
        <end position="69"/>
    </location>
</feature>
<evidence type="ECO:0000313" key="8">
    <source>
        <dbReference type="Proteomes" id="UP000281343"/>
    </source>
</evidence>
<evidence type="ECO:0000313" key="7">
    <source>
        <dbReference type="EMBL" id="RMA42318.1"/>
    </source>
</evidence>
<organism evidence="7 8">
    <name type="scientific">Rhodophyticola porphyridii</name>
    <dbReference type="NCBI Taxonomy" id="1852017"/>
    <lineage>
        <taxon>Bacteria</taxon>
        <taxon>Pseudomonadati</taxon>
        <taxon>Pseudomonadota</taxon>
        <taxon>Alphaproteobacteria</taxon>
        <taxon>Rhodobacterales</taxon>
        <taxon>Roseobacteraceae</taxon>
        <taxon>Rhodophyticola</taxon>
    </lineage>
</organism>
<comment type="caution">
    <text evidence="7">The sequence shown here is derived from an EMBL/GenBank/DDBJ whole genome shotgun (WGS) entry which is preliminary data.</text>
</comment>
<evidence type="ECO:0000256" key="2">
    <source>
        <dbReference type="ARBA" id="ARBA00022475"/>
    </source>
</evidence>
<evidence type="ECO:0000256" key="5">
    <source>
        <dbReference type="ARBA" id="ARBA00023136"/>
    </source>
</evidence>
<evidence type="ECO:0000256" key="3">
    <source>
        <dbReference type="ARBA" id="ARBA00022692"/>
    </source>
</evidence>
<dbReference type="GO" id="GO:0022857">
    <property type="term" value="F:transmembrane transporter activity"/>
    <property type="evidence" value="ECO:0007669"/>
    <property type="project" value="InterPro"/>
</dbReference>
<evidence type="ECO:0000256" key="4">
    <source>
        <dbReference type="ARBA" id="ARBA00022989"/>
    </source>
</evidence>
<dbReference type="RefSeq" id="WP_121897798.1">
    <property type="nucleotide sequence ID" value="NZ_RCNT01000004.1"/>
</dbReference>
<evidence type="ECO:0000256" key="6">
    <source>
        <dbReference type="SAM" id="Phobius"/>
    </source>
</evidence>
<feature type="transmembrane region" description="Helical" evidence="6">
    <location>
        <begin position="166"/>
        <end position="187"/>
    </location>
</feature>
<dbReference type="GO" id="GO:0005886">
    <property type="term" value="C:plasma membrane"/>
    <property type="evidence" value="ECO:0007669"/>
    <property type="project" value="UniProtKB-SubCell"/>
</dbReference>
<feature type="transmembrane region" description="Helical" evidence="6">
    <location>
        <begin position="97"/>
        <end position="121"/>
    </location>
</feature>
<keyword evidence="5 6" id="KW-0472">Membrane</keyword>
<dbReference type="EMBL" id="RCNT01000004">
    <property type="protein sequence ID" value="RMA42318.1"/>
    <property type="molecule type" value="Genomic_DNA"/>
</dbReference>
<dbReference type="CDD" id="cd06579">
    <property type="entry name" value="TM_PBP1_transp_AraH_like"/>
    <property type="match status" value="1"/>
</dbReference>